<sequence>MFTDGLIIKDIGSGLNYKRKGLLSLLGQVLSGNVREVVVSHQDRLVRFGFDLIEWFCQQQNCQLVVLNKRDLSPEPEMVEDILAIVHVFSCRWYGLRKYKSVIKEDSDLPRDSLG</sequence>
<dbReference type="PANTHER" id="PTHR36172:SF1">
    <property type="entry name" value="RESOLVASE-RELATED"/>
    <property type="match status" value="1"/>
</dbReference>
<evidence type="ECO:0000259" key="1">
    <source>
        <dbReference type="Pfam" id="PF00239"/>
    </source>
</evidence>
<keyword evidence="3" id="KW-1185">Reference proteome</keyword>
<dbReference type="InterPro" id="IPR048046">
    <property type="entry name" value="Transpos_IS607"/>
</dbReference>
<accession>A0A5M3T184</accession>
<reference evidence="2 3" key="1">
    <citation type="journal article" date="2019" name="J Genomics">
        <title>The Draft Genome of a Hydrogen-producing Cyanobacterium, Arthrospira platensis NIES-46.</title>
        <authorList>
            <person name="Suzuki S."/>
            <person name="Yamaguchi H."/>
            <person name="Kawachi M."/>
        </authorList>
    </citation>
    <scope>NUCLEOTIDE SEQUENCE [LARGE SCALE GENOMIC DNA]</scope>
    <source>
        <strain evidence="2 3">NIES-46</strain>
    </source>
</reference>
<dbReference type="InterPro" id="IPR006119">
    <property type="entry name" value="Resolv_N"/>
</dbReference>
<dbReference type="InterPro" id="IPR051491">
    <property type="entry name" value="Recombinase/Transposase-rel"/>
</dbReference>
<dbReference type="PANTHER" id="PTHR36172">
    <property type="match status" value="1"/>
</dbReference>
<feature type="domain" description="Resolvase/invertase-type recombinase catalytic" evidence="1">
    <location>
        <begin position="8"/>
        <end position="94"/>
    </location>
</feature>
<dbReference type="Pfam" id="PF00239">
    <property type="entry name" value="Resolvase"/>
    <property type="match status" value="1"/>
</dbReference>
<dbReference type="SUPFAM" id="SSF53041">
    <property type="entry name" value="Resolvase-like"/>
    <property type="match status" value="1"/>
</dbReference>
<organism evidence="2 3">
    <name type="scientific">Limnospira platensis NIES-46</name>
    <dbReference type="NCBI Taxonomy" id="1236695"/>
    <lineage>
        <taxon>Bacteria</taxon>
        <taxon>Bacillati</taxon>
        <taxon>Cyanobacteriota</taxon>
        <taxon>Cyanophyceae</taxon>
        <taxon>Oscillatoriophycideae</taxon>
        <taxon>Oscillatoriales</taxon>
        <taxon>Sirenicapillariaceae</taxon>
        <taxon>Limnospira</taxon>
    </lineage>
</organism>
<evidence type="ECO:0000313" key="3">
    <source>
        <dbReference type="Proteomes" id="UP000326169"/>
    </source>
</evidence>
<dbReference type="Gene3D" id="1.10.287.2170">
    <property type="match status" value="1"/>
</dbReference>
<comment type="caution">
    <text evidence="2">The sequence shown here is derived from an EMBL/GenBank/DDBJ whole genome shotgun (WGS) entry which is preliminary data.</text>
</comment>
<name>A0A5M3T184_LIMPL</name>
<dbReference type="EMBL" id="BIMW01000006">
    <property type="protein sequence ID" value="GCE92252.1"/>
    <property type="molecule type" value="Genomic_DNA"/>
</dbReference>
<protein>
    <submittedName>
        <fullName evidence="2">Transposase</fullName>
    </submittedName>
</protein>
<gene>
    <name evidence="2" type="ORF">NIES46_02900</name>
</gene>
<dbReference type="InterPro" id="IPR036162">
    <property type="entry name" value="Resolvase-like_N_sf"/>
</dbReference>
<dbReference type="Gene3D" id="3.40.50.1390">
    <property type="entry name" value="Resolvase, N-terminal catalytic domain"/>
    <property type="match status" value="1"/>
</dbReference>
<evidence type="ECO:0000313" key="2">
    <source>
        <dbReference type="EMBL" id="GCE92252.1"/>
    </source>
</evidence>
<proteinExistence type="predicted"/>
<dbReference type="NCBIfam" id="NF033518">
    <property type="entry name" value="transpos_IS607"/>
    <property type="match status" value="1"/>
</dbReference>
<dbReference type="Proteomes" id="UP000326169">
    <property type="component" value="Unassembled WGS sequence"/>
</dbReference>